<name>A0A4V4H9H7_MUSBA</name>
<dbReference type="Proteomes" id="UP000317650">
    <property type="component" value="Chromosome 4"/>
</dbReference>
<dbReference type="AlphaFoldDB" id="A0A4V4H9H7"/>
<proteinExistence type="predicted"/>
<gene>
    <name evidence="1" type="ORF">C4D60_Mb04t03430</name>
</gene>
<evidence type="ECO:0000313" key="1">
    <source>
        <dbReference type="EMBL" id="THU71625.1"/>
    </source>
</evidence>
<organism evidence="1 2">
    <name type="scientific">Musa balbisiana</name>
    <name type="common">Banana</name>
    <dbReference type="NCBI Taxonomy" id="52838"/>
    <lineage>
        <taxon>Eukaryota</taxon>
        <taxon>Viridiplantae</taxon>
        <taxon>Streptophyta</taxon>
        <taxon>Embryophyta</taxon>
        <taxon>Tracheophyta</taxon>
        <taxon>Spermatophyta</taxon>
        <taxon>Magnoliopsida</taxon>
        <taxon>Liliopsida</taxon>
        <taxon>Zingiberales</taxon>
        <taxon>Musaceae</taxon>
        <taxon>Musa</taxon>
    </lineage>
</organism>
<keyword evidence="2" id="KW-1185">Reference proteome</keyword>
<reference evidence="1 2" key="1">
    <citation type="journal article" date="2019" name="Nat. Plants">
        <title>Genome sequencing of Musa balbisiana reveals subgenome evolution and function divergence in polyploid bananas.</title>
        <authorList>
            <person name="Yao X."/>
        </authorList>
    </citation>
    <scope>NUCLEOTIDE SEQUENCE [LARGE SCALE GENOMIC DNA]</scope>
    <source>
        <strain evidence="2">cv. DH-PKW</strain>
        <tissue evidence="1">Leaves</tissue>
    </source>
</reference>
<comment type="caution">
    <text evidence="1">The sequence shown here is derived from an EMBL/GenBank/DDBJ whole genome shotgun (WGS) entry which is preliminary data.</text>
</comment>
<evidence type="ECO:0000313" key="2">
    <source>
        <dbReference type="Proteomes" id="UP000317650"/>
    </source>
</evidence>
<dbReference type="EMBL" id="PYDT01000001">
    <property type="protein sequence ID" value="THU71625.1"/>
    <property type="molecule type" value="Genomic_DNA"/>
</dbReference>
<protein>
    <submittedName>
        <fullName evidence="1">Uncharacterized protein</fullName>
    </submittedName>
</protein>
<accession>A0A4V4H9H7</accession>
<sequence>MGMEIAAIGRLVFLARHLLPPQNPLPGPLSESHRFVGIDSAGSPSVMDCFEHRRQALHRPRYRQH</sequence>